<dbReference type="Proteomes" id="UP000050497">
    <property type="component" value="Unassembled WGS sequence"/>
</dbReference>
<dbReference type="EMBL" id="LJSX01000010">
    <property type="protein sequence ID" value="KPQ11074.1"/>
    <property type="molecule type" value="Genomic_DNA"/>
</dbReference>
<accession>A0A0N8KEE0</accession>
<dbReference type="PATRIC" id="fig|1653334.4.peg.2681"/>
<evidence type="ECO:0000256" key="5">
    <source>
        <dbReference type="SAM" id="MobiDB-lite"/>
    </source>
</evidence>
<dbReference type="GO" id="GO:0020037">
    <property type="term" value="F:heme binding"/>
    <property type="evidence" value="ECO:0007669"/>
    <property type="project" value="TreeGrafter"/>
</dbReference>
<dbReference type="CDD" id="cd02110">
    <property type="entry name" value="SO_family_Moco_dimer"/>
    <property type="match status" value="1"/>
</dbReference>
<reference evidence="8 10" key="1">
    <citation type="submission" date="2015-09" db="EMBL/GenBank/DDBJ databases">
        <title>Identification and resolution of microdiversity through metagenomic sequencing of parallel consortia.</title>
        <authorList>
            <person name="Nelson W.C."/>
            <person name="Romine M.F."/>
            <person name="Lindemann S.R."/>
        </authorList>
    </citation>
    <scope>NUCLEOTIDE SEQUENCE [LARGE SCALE GENOMIC DNA]</scope>
    <source>
        <strain evidence="8">HL-109</strain>
    </source>
</reference>
<keyword evidence="2" id="KW-0500">Molybdenum</keyword>
<keyword evidence="11" id="KW-1185">Reference proteome</keyword>
<evidence type="ECO:0000256" key="1">
    <source>
        <dbReference type="ARBA" id="ARBA00001924"/>
    </source>
</evidence>
<dbReference type="Gene3D" id="2.60.40.650">
    <property type="match status" value="1"/>
</dbReference>
<dbReference type="STRING" id="1653334.GA0071312_0061"/>
<dbReference type="InterPro" id="IPR036374">
    <property type="entry name" value="OxRdtase_Mopterin-bd_sf"/>
</dbReference>
<dbReference type="InterPro" id="IPR008335">
    <property type="entry name" value="Mopterin_OxRdtase_euk"/>
</dbReference>
<evidence type="ECO:0000256" key="3">
    <source>
        <dbReference type="ARBA" id="ARBA00022723"/>
    </source>
</evidence>
<dbReference type="GO" id="GO:0006790">
    <property type="term" value="P:sulfur compound metabolic process"/>
    <property type="evidence" value="ECO:0007669"/>
    <property type="project" value="TreeGrafter"/>
</dbReference>
<dbReference type="GO" id="GO:0030151">
    <property type="term" value="F:molybdenum ion binding"/>
    <property type="evidence" value="ECO:0007669"/>
    <property type="project" value="InterPro"/>
</dbReference>
<evidence type="ECO:0000256" key="4">
    <source>
        <dbReference type="ARBA" id="ARBA00023002"/>
    </source>
</evidence>
<evidence type="ECO:0000259" key="6">
    <source>
        <dbReference type="Pfam" id="PF00174"/>
    </source>
</evidence>
<dbReference type="Pfam" id="PF03404">
    <property type="entry name" value="Mo-co_dimer"/>
    <property type="match status" value="1"/>
</dbReference>
<dbReference type="AlphaFoldDB" id="A0A0N8KEE0"/>
<dbReference type="PRINTS" id="PR00407">
    <property type="entry name" value="EUMOPTERIN"/>
</dbReference>
<protein>
    <submittedName>
        <fullName evidence="9">Sulfite dehydrogenase (Cytochrome) subunit SorA apoprotein</fullName>
    </submittedName>
    <submittedName>
        <fullName evidence="8">Sulfoxide reductase catalytic subunit YedY</fullName>
        <ecNumber evidence="8">1.8.-.-</ecNumber>
    </submittedName>
</protein>
<reference evidence="9 11" key="2">
    <citation type="submission" date="2016-08" db="EMBL/GenBank/DDBJ databases">
        <authorList>
            <person name="Varghese N."/>
            <person name="Submissions Spin"/>
        </authorList>
    </citation>
    <scope>NUCLEOTIDE SEQUENCE [LARGE SCALE GENOMIC DNA]</scope>
    <source>
        <strain evidence="9 11">HL-109</strain>
    </source>
</reference>
<sequence>MTDKKERGIRELYEQDPERADALVFGRVPDSNRRGFLKGAGLAAMGAAVGSSIPFSQNMPAGMIPAALADSVEDFRLEGKDGDMTVLNDRPVNMETPAHMLDDDVTPAERFFVRNNGTLPEKIALSDWSLKIDGEVENELELSYDDLVNDFEHVTLRLQLECGGNGRSAFNPSPRGNQWSVGAIGNAEWTGVRLSDILRRAGLTQSAVYTGHYSYDEHLSGNPELDPISRGGPIDKMMDPHTIVAFKMNGEDIPAAHGYPVRIVAPGWAGSVSQKWLTRIWVRDREHDGSKMTGMSYRVPRTPVAPGDDVPDEDMVVMGSMPVKSIISFPETMTEVPAGRPFEVRGHAWAGDDWVTDMEVSIDYGATWQRAEVMPAPNKYSWQRWRADVKAPSVGYYEVWARATDQKGRMQPMVVPGWNPRGYLNNSCHRIGVVAV</sequence>
<dbReference type="GO" id="GO:0008482">
    <property type="term" value="F:sulfite oxidase activity"/>
    <property type="evidence" value="ECO:0007669"/>
    <property type="project" value="TreeGrafter"/>
</dbReference>
<feature type="domain" description="Moybdenum cofactor oxidoreductase dimerisation" evidence="7">
    <location>
        <begin position="320"/>
        <end position="433"/>
    </location>
</feature>
<dbReference type="GO" id="GO:0043546">
    <property type="term" value="F:molybdopterin cofactor binding"/>
    <property type="evidence" value="ECO:0007669"/>
    <property type="project" value="TreeGrafter"/>
</dbReference>
<dbReference type="OrthoDB" id="9795587at2"/>
<dbReference type="EC" id="1.8.-.-" evidence="8"/>
<comment type="cofactor">
    <cofactor evidence="1">
        <name>Mo-molybdopterin</name>
        <dbReference type="ChEBI" id="CHEBI:71302"/>
    </cofactor>
</comment>
<dbReference type="Proteomes" id="UP000182800">
    <property type="component" value="Unassembled WGS sequence"/>
</dbReference>
<feature type="region of interest" description="Disordered" evidence="5">
    <location>
        <begin position="292"/>
        <end position="311"/>
    </location>
</feature>
<dbReference type="RefSeq" id="WP_074443151.1">
    <property type="nucleotide sequence ID" value="NZ_FMBM01000001.1"/>
</dbReference>
<dbReference type="NCBIfam" id="TIGR01409">
    <property type="entry name" value="TAT_signal_seq"/>
    <property type="match status" value="1"/>
</dbReference>
<dbReference type="Pfam" id="PF00174">
    <property type="entry name" value="Oxidored_molyb"/>
    <property type="match status" value="1"/>
</dbReference>
<comment type="caution">
    <text evidence="8">The sequence shown here is derived from an EMBL/GenBank/DDBJ whole genome shotgun (WGS) entry which is preliminary data.</text>
</comment>
<name>A0A0N8KEE0_9HYPH</name>
<dbReference type="SUPFAM" id="SSF81296">
    <property type="entry name" value="E set domains"/>
    <property type="match status" value="1"/>
</dbReference>
<evidence type="ECO:0000313" key="10">
    <source>
        <dbReference type="Proteomes" id="UP000050497"/>
    </source>
</evidence>
<dbReference type="InterPro" id="IPR005066">
    <property type="entry name" value="MoCF_OxRdtse_dimer"/>
</dbReference>
<dbReference type="InterPro" id="IPR019546">
    <property type="entry name" value="TAT_signal_bac_arc"/>
</dbReference>
<evidence type="ECO:0000313" key="11">
    <source>
        <dbReference type="Proteomes" id="UP000182800"/>
    </source>
</evidence>
<dbReference type="SUPFAM" id="SSF56524">
    <property type="entry name" value="Oxidoreductase molybdopterin-binding domain"/>
    <property type="match status" value="1"/>
</dbReference>
<evidence type="ECO:0000259" key="7">
    <source>
        <dbReference type="Pfam" id="PF03404"/>
    </source>
</evidence>
<dbReference type="InterPro" id="IPR000572">
    <property type="entry name" value="OxRdtase_Mopterin-bd_dom"/>
</dbReference>
<keyword evidence="4 8" id="KW-0560">Oxidoreductase</keyword>
<evidence type="ECO:0000256" key="2">
    <source>
        <dbReference type="ARBA" id="ARBA00022505"/>
    </source>
</evidence>
<evidence type="ECO:0000313" key="9">
    <source>
        <dbReference type="EMBL" id="SCC78063.1"/>
    </source>
</evidence>
<dbReference type="PROSITE" id="PS51318">
    <property type="entry name" value="TAT"/>
    <property type="match status" value="1"/>
</dbReference>
<dbReference type="PANTHER" id="PTHR19372:SF7">
    <property type="entry name" value="SULFITE OXIDASE, MITOCHONDRIAL"/>
    <property type="match status" value="1"/>
</dbReference>
<dbReference type="InterPro" id="IPR014756">
    <property type="entry name" value="Ig_E-set"/>
</dbReference>
<organism evidence="8 10">
    <name type="scientific">Saliniramus fredricksonii</name>
    <dbReference type="NCBI Taxonomy" id="1653334"/>
    <lineage>
        <taxon>Bacteria</taxon>
        <taxon>Pseudomonadati</taxon>
        <taxon>Pseudomonadota</taxon>
        <taxon>Alphaproteobacteria</taxon>
        <taxon>Hyphomicrobiales</taxon>
        <taxon>Salinarimonadaceae</taxon>
        <taxon>Saliniramus</taxon>
    </lineage>
</organism>
<dbReference type="Gene3D" id="3.90.420.10">
    <property type="entry name" value="Oxidoreductase, molybdopterin-binding domain"/>
    <property type="match status" value="1"/>
</dbReference>
<evidence type="ECO:0000313" key="8">
    <source>
        <dbReference type="EMBL" id="KPQ11074.1"/>
    </source>
</evidence>
<feature type="domain" description="Oxidoreductase molybdopterin-binding" evidence="6">
    <location>
        <begin position="118"/>
        <end position="289"/>
    </location>
</feature>
<keyword evidence="3" id="KW-0479">Metal-binding</keyword>
<dbReference type="EMBL" id="FMBM01000001">
    <property type="protein sequence ID" value="SCC78063.1"/>
    <property type="molecule type" value="Genomic_DNA"/>
</dbReference>
<dbReference type="InterPro" id="IPR006311">
    <property type="entry name" value="TAT_signal"/>
</dbReference>
<gene>
    <name evidence="8" type="primary">yedY</name>
    <name evidence="9" type="ORF">GA0071312_0061</name>
    <name evidence="8" type="ORF">HLUCCO17_08015</name>
</gene>
<proteinExistence type="predicted"/>
<dbReference type="PANTHER" id="PTHR19372">
    <property type="entry name" value="SULFITE REDUCTASE"/>
    <property type="match status" value="1"/>
</dbReference>